<reference evidence="1 2" key="1">
    <citation type="submission" date="2017-09" db="EMBL/GenBank/DDBJ databases">
        <title>Large-scale bioinformatics analysis of Bacillus genomes uncovers conserved roles of natural products in bacterial physiology.</title>
        <authorList>
            <consortium name="Agbiome Team Llc"/>
            <person name="Bleich R.M."/>
            <person name="Grubbs K.J."/>
            <person name="Santa Maria K.C."/>
            <person name="Allen S.E."/>
            <person name="Farag S."/>
            <person name="Shank E.A."/>
            <person name="Bowers A."/>
        </authorList>
    </citation>
    <scope>NUCLEOTIDE SEQUENCE [LARGE SCALE GENOMIC DNA]</scope>
    <source>
        <strain evidence="1 2">AFS067272</strain>
    </source>
</reference>
<evidence type="ECO:0000313" key="2">
    <source>
        <dbReference type="Proteomes" id="UP000226357"/>
    </source>
</evidence>
<dbReference type="AlphaFoldDB" id="A0AA44Q7Z4"/>
<dbReference type="Gene3D" id="2.60.40.3600">
    <property type="match status" value="1"/>
</dbReference>
<gene>
    <name evidence="1" type="ORF">COK38_19005</name>
</gene>
<comment type="caution">
    <text evidence="1">The sequence shown here is derived from an EMBL/GenBank/DDBJ whole genome shotgun (WGS) entry which is preliminary data.</text>
</comment>
<dbReference type="GO" id="GO:0005509">
    <property type="term" value="F:calcium ion binding"/>
    <property type="evidence" value="ECO:0007669"/>
    <property type="project" value="InterPro"/>
</dbReference>
<dbReference type="Proteomes" id="UP000226357">
    <property type="component" value="Unassembled WGS sequence"/>
</dbReference>
<name>A0AA44Q7Z4_BACCE</name>
<dbReference type="SUPFAM" id="SSF49313">
    <property type="entry name" value="Cadherin-like"/>
    <property type="match status" value="1"/>
</dbReference>
<sequence>MGDSLSVADLVEVTDNKDSNPVVTVGSYDTSKEGDIQVEVTATDASGNSTTVTVSVKVVEKDTEAPVVTAKQG</sequence>
<proteinExistence type="predicted"/>
<dbReference type="InterPro" id="IPR015919">
    <property type="entry name" value="Cadherin-like_sf"/>
</dbReference>
<feature type="non-terminal residue" evidence="1">
    <location>
        <position position="73"/>
    </location>
</feature>
<protein>
    <submittedName>
        <fullName evidence="1">Adhesin</fullName>
    </submittedName>
</protein>
<evidence type="ECO:0000313" key="1">
    <source>
        <dbReference type="EMBL" id="PFR98588.1"/>
    </source>
</evidence>
<dbReference type="GO" id="GO:0016020">
    <property type="term" value="C:membrane"/>
    <property type="evidence" value="ECO:0007669"/>
    <property type="project" value="InterPro"/>
</dbReference>
<accession>A0AA44Q7Z4</accession>
<organism evidence="1 2">
    <name type="scientific">Bacillus cereus</name>
    <dbReference type="NCBI Taxonomy" id="1396"/>
    <lineage>
        <taxon>Bacteria</taxon>
        <taxon>Bacillati</taxon>
        <taxon>Bacillota</taxon>
        <taxon>Bacilli</taxon>
        <taxon>Bacillales</taxon>
        <taxon>Bacillaceae</taxon>
        <taxon>Bacillus</taxon>
        <taxon>Bacillus cereus group</taxon>
    </lineage>
</organism>
<dbReference type="EMBL" id="NVBO01000215">
    <property type="protein sequence ID" value="PFR98588.1"/>
    <property type="molecule type" value="Genomic_DNA"/>
</dbReference>